<gene>
    <name evidence="1" type="ORF">G2W53_015063</name>
</gene>
<accession>A0A834WUE1</accession>
<keyword evidence="2" id="KW-1185">Reference proteome</keyword>
<protein>
    <submittedName>
        <fullName evidence="1">Uncharacterized protein</fullName>
    </submittedName>
</protein>
<organism evidence="1 2">
    <name type="scientific">Senna tora</name>
    <dbReference type="NCBI Taxonomy" id="362788"/>
    <lineage>
        <taxon>Eukaryota</taxon>
        <taxon>Viridiplantae</taxon>
        <taxon>Streptophyta</taxon>
        <taxon>Embryophyta</taxon>
        <taxon>Tracheophyta</taxon>
        <taxon>Spermatophyta</taxon>
        <taxon>Magnoliopsida</taxon>
        <taxon>eudicotyledons</taxon>
        <taxon>Gunneridae</taxon>
        <taxon>Pentapetalae</taxon>
        <taxon>rosids</taxon>
        <taxon>fabids</taxon>
        <taxon>Fabales</taxon>
        <taxon>Fabaceae</taxon>
        <taxon>Caesalpinioideae</taxon>
        <taxon>Cassia clade</taxon>
        <taxon>Senna</taxon>
    </lineage>
</organism>
<sequence>MGEGIGMAWVKGCKEMDGVLGKVGKGGGGWVTVWVKGWRKGYGFVGEKGQKGGVTGLGNGEEGEYGFGEGWKKGVAMEEENITSYSPVVMRPVFGGRGFVPVAPLSSDNLSLLP</sequence>
<comment type="caution">
    <text evidence="1">The sequence shown here is derived from an EMBL/GenBank/DDBJ whole genome shotgun (WGS) entry which is preliminary data.</text>
</comment>
<proteinExistence type="predicted"/>
<evidence type="ECO:0000313" key="1">
    <source>
        <dbReference type="EMBL" id="KAF7832730.1"/>
    </source>
</evidence>
<dbReference type="AlphaFoldDB" id="A0A834WUE1"/>
<dbReference type="EMBL" id="JAAIUW010000005">
    <property type="protein sequence ID" value="KAF7832730.1"/>
    <property type="molecule type" value="Genomic_DNA"/>
</dbReference>
<evidence type="ECO:0000313" key="2">
    <source>
        <dbReference type="Proteomes" id="UP000634136"/>
    </source>
</evidence>
<name>A0A834WUE1_9FABA</name>
<reference evidence="1" key="1">
    <citation type="submission" date="2020-09" db="EMBL/GenBank/DDBJ databases">
        <title>Genome-Enabled Discovery of Anthraquinone Biosynthesis in Senna tora.</title>
        <authorList>
            <person name="Kang S.-H."/>
            <person name="Pandey R.P."/>
            <person name="Lee C.-M."/>
            <person name="Sim J.-S."/>
            <person name="Jeong J.-T."/>
            <person name="Choi B.-S."/>
            <person name="Jung M."/>
            <person name="Ginzburg D."/>
            <person name="Zhao K."/>
            <person name="Won S.Y."/>
            <person name="Oh T.-J."/>
            <person name="Yu Y."/>
            <person name="Kim N.-H."/>
            <person name="Lee O.R."/>
            <person name="Lee T.-H."/>
            <person name="Bashyal P."/>
            <person name="Kim T.-S."/>
            <person name="Lee W.-H."/>
            <person name="Kawkins C."/>
            <person name="Kim C.-K."/>
            <person name="Kim J.S."/>
            <person name="Ahn B.O."/>
            <person name="Rhee S.Y."/>
            <person name="Sohng J.K."/>
        </authorList>
    </citation>
    <scope>NUCLEOTIDE SEQUENCE</scope>
    <source>
        <tissue evidence="1">Leaf</tissue>
    </source>
</reference>
<dbReference type="Proteomes" id="UP000634136">
    <property type="component" value="Unassembled WGS sequence"/>
</dbReference>